<keyword evidence="6" id="KW-1185">Reference proteome</keyword>
<organism evidence="5 6">
    <name type="scientific">Gulosibacter macacae</name>
    <dbReference type="NCBI Taxonomy" id="2488791"/>
    <lineage>
        <taxon>Bacteria</taxon>
        <taxon>Bacillati</taxon>
        <taxon>Actinomycetota</taxon>
        <taxon>Actinomycetes</taxon>
        <taxon>Micrococcales</taxon>
        <taxon>Microbacteriaceae</taxon>
        <taxon>Gulosibacter</taxon>
    </lineage>
</organism>
<dbReference type="InterPro" id="IPR036390">
    <property type="entry name" value="WH_DNA-bd_sf"/>
</dbReference>
<name>A0A3P3VYX5_9MICO</name>
<dbReference type="GO" id="GO:0003677">
    <property type="term" value="F:DNA binding"/>
    <property type="evidence" value="ECO:0007669"/>
    <property type="project" value="UniProtKB-KW"/>
</dbReference>
<evidence type="ECO:0000256" key="2">
    <source>
        <dbReference type="ARBA" id="ARBA00023125"/>
    </source>
</evidence>
<dbReference type="PANTHER" id="PTHR38445">
    <property type="entry name" value="HTH-TYPE TRANSCRIPTIONAL REPRESSOR YTRA"/>
    <property type="match status" value="1"/>
</dbReference>
<dbReference type="GO" id="GO:0003700">
    <property type="term" value="F:DNA-binding transcription factor activity"/>
    <property type="evidence" value="ECO:0007669"/>
    <property type="project" value="InterPro"/>
</dbReference>
<evidence type="ECO:0000259" key="4">
    <source>
        <dbReference type="PROSITE" id="PS50949"/>
    </source>
</evidence>
<dbReference type="Gene3D" id="1.10.10.10">
    <property type="entry name" value="Winged helix-like DNA-binding domain superfamily/Winged helix DNA-binding domain"/>
    <property type="match status" value="1"/>
</dbReference>
<feature type="domain" description="HTH gntR-type" evidence="4">
    <location>
        <begin position="7"/>
        <end position="75"/>
    </location>
</feature>
<dbReference type="InterPro" id="IPR000524">
    <property type="entry name" value="Tscrpt_reg_HTH_GntR"/>
</dbReference>
<evidence type="ECO:0000256" key="1">
    <source>
        <dbReference type="ARBA" id="ARBA00023015"/>
    </source>
</evidence>
<keyword evidence="3" id="KW-0804">Transcription</keyword>
<dbReference type="PROSITE" id="PS50949">
    <property type="entry name" value="HTH_GNTR"/>
    <property type="match status" value="1"/>
</dbReference>
<dbReference type="SMART" id="SM00345">
    <property type="entry name" value="HTH_GNTR"/>
    <property type="match status" value="1"/>
</dbReference>
<evidence type="ECO:0000313" key="5">
    <source>
        <dbReference type="EMBL" id="RRJ86806.1"/>
    </source>
</evidence>
<evidence type="ECO:0000313" key="6">
    <source>
        <dbReference type="Proteomes" id="UP000274391"/>
    </source>
</evidence>
<evidence type="ECO:0000256" key="3">
    <source>
        <dbReference type="ARBA" id="ARBA00023163"/>
    </source>
</evidence>
<dbReference type="PANTHER" id="PTHR38445:SF9">
    <property type="entry name" value="HTH-TYPE TRANSCRIPTIONAL REPRESSOR YTRA"/>
    <property type="match status" value="1"/>
</dbReference>
<comment type="caution">
    <text evidence="5">The sequence shown here is derived from an EMBL/GenBank/DDBJ whole genome shotgun (WGS) entry which is preliminary data.</text>
</comment>
<protein>
    <submittedName>
        <fullName evidence="5">GntR family transcriptional regulator</fullName>
    </submittedName>
</protein>
<proteinExistence type="predicted"/>
<dbReference type="Proteomes" id="UP000274391">
    <property type="component" value="Unassembled WGS sequence"/>
</dbReference>
<dbReference type="RefSeq" id="WP_124972014.1">
    <property type="nucleotide sequence ID" value="NZ_RQVS01000007.1"/>
</dbReference>
<dbReference type="OrthoDB" id="4307011at2"/>
<dbReference type="Pfam" id="PF00392">
    <property type="entry name" value="GntR"/>
    <property type="match status" value="1"/>
</dbReference>
<sequence length="130" mass="14654">MEFNPGTPIWAQLVTEFSRRIATGEWPAGSRILAVRELASEVGVNPNTAQRALAELERLELCRTERTAGRFVTDDADRIDVVRAELATEAARAYVRTARGLQMPLPHAQALIEKEWHDHDHDDNEEPRNA</sequence>
<dbReference type="SUPFAM" id="SSF46785">
    <property type="entry name" value="Winged helix' DNA-binding domain"/>
    <property type="match status" value="1"/>
</dbReference>
<dbReference type="EMBL" id="RQVS01000007">
    <property type="protein sequence ID" value="RRJ86806.1"/>
    <property type="molecule type" value="Genomic_DNA"/>
</dbReference>
<accession>A0A3P3VYX5</accession>
<dbReference type="CDD" id="cd07377">
    <property type="entry name" value="WHTH_GntR"/>
    <property type="match status" value="1"/>
</dbReference>
<gene>
    <name evidence="5" type="ORF">EG850_07235</name>
</gene>
<keyword evidence="2" id="KW-0238">DNA-binding</keyword>
<dbReference type="AlphaFoldDB" id="A0A3P3VYX5"/>
<keyword evidence="1" id="KW-0805">Transcription regulation</keyword>
<reference evidence="5 6" key="1">
    <citation type="submission" date="2018-11" db="EMBL/GenBank/DDBJ databases">
        <title>YIM 102482-1 draft genome.</title>
        <authorList>
            <person name="Li G."/>
            <person name="Jiang Y."/>
        </authorList>
    </citation>
    <scope>NUCLEOTIDE SEQUENCE [LARGE SCALE GENOMIC DNA]</scope>
    <source>
        <strain evidence="5 6">YIM 102482-1</strain>
    </source>
</reference>
<dbReference type="InterPro" id="IPR036388">
    <property type="entry name" value="WH-like_DNA-bd_sf"/>
</dbReference>